<name>A2FZ78_TRIV3</name>
<proteinExistence type="predicted"/>
<dbReference type="AlphaFoldDB" id="A2FZ78"/>
<protein>
    <recommendedName>
        <fullName evidence="1">UDENN FLCN/SMCR8-type domain-containing protein</fullName>
    </recommendedName>
</protein>
<reference evidence="2" key="2">
    <citation type="journal article" date="2007" name="Science">
        <title>Draft genome sequence of the sexually transmitted pathogen Trichomonas vaginalis.</title>
        <authorList>
            <person name="Carlton J.M."/>
            <person name="Hirt R.P."/>
            <person name="Silva J.C."/>
            <person name="Delcher A.L."/>
            <person name="Schatz M."/>
            <person name="Zhao Q."/>
            <person name="Wortman J.R."/>
            <person name="Bidwell S.L."/>
            <person name="Alsmark U.C.M."/>
            <person name="Besteiro S."/>
            <person name="Sicheritz-Ponten T."/>
            <person name="Noel C.J."/>
            <person name="Dacks J.B."/>
            <person name="Foster P.G."/>
            <person name="Simillion C."/>
            <person name="Van de Peer Y."/>
            <person name="Miranda-Saavedra D."/>
            <person name="Barton G.J."/>
            <person name="Westrop G.D."/>
            <person name="Mueller S."/>
            <person name="Dessi D."/>
            <person name="Fiori P.L."/>
            <person name="Ren Q."/>
            <person name="Paulsen I."/>
            <person name="Zhang H."/>
            <person name="Bastida-Corcuera F.D."/>
            <person name="Simoes-Barbosa A."/>
            <person name="Brown M.T."/>
            <person name="Hayes R.D."/>
            <person name="Mukherjee M."/>
            <person name="Okumura C.Y."/>
            <person name="Schneider R."/>
            <person name="Smith A.J."/>
            <person name="Vanacova S."/>
            <person name="Villalvazo M."/>
            <person name="Haas B.J."/>
            <person name="Pertea M."/>
            <person name="Feldblyum T.V."/>
            <person name="Utterback T.R."/>
            <person name="Shu C.L."/>
            <person name="Osoegawa K."/>
            <person name="de Jong P.J."/>
            <person name="Hrdy I."/>
            <person name="Horvathova L."/>
            <person name="Zubacova Z."/>
            <person name="Dolezal P."/>
            <person name="Malik S.B."/>
            <person name="Logsdon J.M. Jr."/>
            <person name="Henze K."/>
            <person name="Gupta A."/>
            <person name="Wang C.C."/>
            <person name="Dunne R.L."/>
            <person name="Upcroft J.A."/>
            <person name="Upcroft P."/>
            <person name="White O."/>
            <person name="Salzberg S.L."/>
            <person name="Tang P."/>
            <person name="Chiu C.-H."/>
            <person name="Lee Y.-S."/>
            <person name="Embley T.M."/>
            <person name="Coombs G.H."/>
            <person name="Mottram J.C."/>
            <person name="Tachezy J."/>
            <person name="Fraser-Liggett C.M."/>
            <person name="Johnson P.J."/>
        </authorList>
    </citation>
    <scope>NUCLEOTIDE SEQUENCE [LARGE SCALE GENOMIC DNA]</scope>
    <source>
        <strain evidence="2">G3</strain>
    </source>
</reference>
<sequence length="258" mass="29189">MSSMPKTITGANILCYSEYSETKNIIDFGGITNKLCYDGFSRFASKSIETRLTNVSQLIPRLLNSHVFYFIAFTLLSGQTLIIKTEEFASTKSFAEKLTILCPFYKPSHMKITNSINVVDSQQYSIVITKDVVGDVKKVVSLLDLITGYYNGDGCPSSSFVNNVLIDKDKQNLSENTFMLHILTKLKEISSKFMFFMRKFVNYSQTPDELLNAVQSLGISKDDVPILKYWICCYYNKSNLKPILRANHSKSGLTMTPF</sequence>
<dbReference type="VEuPathDB" id="TrichDB:TVAG_366920"/>
<keyword evidence="3" id="KW-1185">Reference proteome</keyword>
<reference evidence="2" key="1">
    <citation type="submission" date="2006-10" db="EMBL/GenBank/DDBJ databases">
        <authorList>
            <person name="Amadeo P."/>
            <person name="Zhao Q."/>
            <person name="Wortman J."/>
            <person name="Fraser-Liggett C."/>
            <person name="Carlton J."/>
        </authorList>
    </citation>
    <scope>NUCLEOTIDE SEQUENCE</scope>
    <source>
        <strain evidence="2">G3</strain>
    </source>
</reference>
<gene>
    <name evidence="2" type="ORF">TVAG_366920</name>
</gene>
<dbReference type="RefSeq" id="XP_001302718.1">
    <property type="nucleotide sequence ID" value="XM_001302717.1"/>
</dbReference>
<dbReference type="InterPro" id="IPR037521">
    <property type="entry name" value="FLCN/SMCR8_DENN"/>
</dbReference>
<feature type="domain" description="UDENN FLCN/SMCR8-type" evidence="1">
    <location>
        <begin position="1"/>
        <end position="235"/>
    </location>
</feature>
<dbReference type="EMBL" id="DS114166">
    <property type="protein sequence ID" value="EAX89788.1"/>
    <property type="molecule type" value="Genomic_DNA"/>
</dbReference>
<accession>A2FZ78</accession>
<dbReference type="SMR" id="A2FZ78"/>
<dbReference type="VEuPathDB" id="TrichDB:TVAGG3_0003330"/>
<dbReference type="PROSITE" id="PS51834">
    <property type="entry name" value="DENN_FLCN_SMCR8"/>
    <property type="match status" value="1"/>
</dbReference>
<evidence type="ECO:0000313" key="2">
    <source>
        <dbReference type="EMBL" id="EAX89788.1"/>
    </source>
</evidence>
<dbReference type="OrthoDB" id="10266861at2759"/>
<dbReference type="InParanoid" id="A2FZ78"/>
<organism evidence="2 3">
    <name type="scientific">Trichomonas vaginalis (strain ATCC PRA-98 / G3)</name>
    <dbReference type="NCBI Taxonomy" id="412133"/>
    <lineage>
        <taxon>Eukaryota</taxon>
        <taxon>Metamonada</taxon>
        <taxon>Parabasalia</taxon>
        <taxon>Trichomonadida</taxon>
        <taxon>Trichomonadidae</taxon>
        <taxon>Trichomonas</taxon>
    </lineage>
</organism>
<dbReference type="KEGG" id="tva:4747461"/>
<dbReference type="Proteomes" id="UP000001542">
    <property type="component" value="Unassembled WGS sequence"/>
</dbReference>
<evidence type="ECO:0000313" key="3">
    <source>
        <dbReference type="Proteomes" id="UP000001542"/>
    </source>
</evidence>
<evidence type="ECO:0000259" key="1">
    <source>
        <dbReference type="PROSITE" id="PS51834"/>
    </source>
</evidence>